<keyword evidence="1" id="KW-1133">Transmembrane helix</keyword>
<proteinExistence type="predicted"/>
<reference evidence="3 4" key="1">
    <citation type="journal article" date="2019" name="Environ. Microbiol.">
        <title>Species interactions and distinct microbial communities in high Arctic permafrost affected cryosols are associated with the CH4 and CO2 gas fluxes.</title>
        <authorList>
            <person name="Altshuler I."/>
            <person name="Hamel J."/>
            <person name="Turney S."/>
            <person name="Magnuson E."/>
            <person name="Levesque R."/>
            <person name="Greer C."/>
            <person name="Whyte L.G."/>
        </authorList>
    </citation>
    <scope>NUCLEOTIDE SEQUENCE [LARGE SCALE GENOMIC DNA]</scope>
    <source>
        <strain evidence="3 4">42</strain>
    </source>
</reference>
<organism evidence="3 4">
    <name type="scientific">Flavobacterium pectinovorum</name>
    <dbReference type="NCBI Taxonomy" id="29533"/>
    <lineage>
        <taxon>Bacteria</taxon>
        <taxon>Pseudomonadati</taxon>
        <taxon>Bacteroidota</taxon>
        <taxon>Flavobacteriia</taxon>
        <taxon>Flavobacteriales</taxon>
        <taxon>Flavobacteriaceae</taxon>
        <taxon>Flavobacterium</taxon>
    </lineage>
</organism>
<accession>A0A502F7I0</accession>
<name>A0A502F7I0_9FLAO</name>
<evidence type="ECO:0000313" key="4">
    <source>
        <dbReference type="Proteomes" id="UP000319700"/>
    </source>
</evidence>
<dbReference type="EMBL" id="RCZH01000001">
    <property type="protein sequence ID" value="TPG45326.1"/>
    <property type="molecule type" value="Genomic_DNA"/>
</dbReference>
<keyword evidence="1" id="KW-0812">Transmembrane</keyword>
<dbReference type="RefSeq" id="WP_140503021.1">
    <property type="nucleotide sequence ID" value="NZ_RCZH01000001.1"/>
</dbReference>
<evidence type="ECO:0000313" key="3">
    <source>
        <dbReference type="EMBL" id="TPG45326.1"/>
    </source>
</evidence>
<dbReference type="GO" id="GO:0003755">
    <property type="term" value="F:peptidyl-prolyl cis-trans isomerase activity"/>
    <property type="evidence" value="ECO:0007669"/>
    <property type="project" value="InterPro"/>
</dbReference>
<keyword evidence="1" id="KW-0472">Membrane</keyword>
<evidence type="ECO:0000256" key="1">
    <source>
        <dbReference type="SAM" id="Phobius"/>
    </source>
</evidence>
<dbReference type="SUPFAM" id="SSF109998">
    <property type="entry name" value="Triger factor/SurA peptide-binding domain-like"/>
    <property type="match status" value="1"/>
</dbReference>
<dbReference type="SUPFAM" id="SSF54534">
    <property type="entry name" value="FKBP-like"/>
    <property type="match status" value="1"/>
</dbReference>
<feature type="domain" description="PpiC" evidence="2">
    <location>
        <begin position="118"/>
        <end position="248"/>
    </location>
</feature>
<evidence type="ECO:0000259" key="2">
    <source>
        <dbReference type="Pfam" id="PF13145"/>
    </source>
</evidence>
<dbReference type="AlphaFoldDB" id="A0A502F7I0"/>
<keyword evidence="3" id="KW-0413">Isomerase</keyword>
<dbReference type="InterPro" id="IPR000297">
    <property type="entry name" value="PPIase_PpiC"/>
</dbReference>
<dbReference type="OrthoDB" id="196786at2"/>
<dbReference type="Pfam" id="PF13145">
    <property type="entry name" value="Rotamase_2"/>
    <property type="match status" value="1"/>
</dbReference>
<dbReference type="Gene3D" id="3.10.50.40">
    <property type="match status" value="1"/>
</dbReference>
<feature type="transmembrane region" description="Helical" evidence="1">
    <location>
        <begin position="12"/>
        <end position="30"/>
    </location>
</feature>
<gene>
    <name evidence="3" type="ORF">EAH81_01620</name>
</gene>
<dbReference type="Gene3D" id="1.10.4030.10">
    <property type="entry name" value="Porin chaperone SurA, peptide-binding domain"/>
    <property type="match status" value="1"/>
</dbReference>
<dbReference type="InterPro" id="IPR027304">
    <property type="entry name" value="Trigger_fact/SurA_dom_sf"/>
</dbReference>
<dbReference type="InterPro" id="IPR046357">
    <property type="entry name" value="PPIase_dom_sf"/>
</dbReference>
<dbReference type="Proteomes" id="UP000319700">
    <property type="component" value="Unassembled WGS sequence"/>
</dbReference>
<keyword evidence="4" id="KW-1185">Reference proteome</keyword>
<comment type="caution">
    <text evidence="3">The sequence shown here is derived from an EMBL/GenBank/DDBJ whole genome shotgun (WGS) entry which is preliminary data.</text>
</comment>
<sequence length="285" mass="33234">MAIKIKRFFSEPLIQFIILGGLLFLFVSYFQQKKDIEAREITVSKEKVNQIILNYKTQVGSLPSKQELEALIDGYIKEEISYREAKKLGLDHDDEIIRRRLSQKFDFLQTDLVEIKEPTEEDLLLFYNNHKKLFRKDATVTFSHIYFSADNSTAALAKERAIIVLKQLQNHEIANAHEKGDLFPLQYDYVDQAVVDVQQNFGNKPIVDFLFKEPLKRWLGPVESGYGWHLVFISSRGNTGIMPYKLIKEEVKLNYIDSVKATQNKIAYDKLAKKYLINRSYLDKK</sequence>
<protein>
    <submittedName>
        <fullName evidence="3">Peptidyl-prolyl cis-trans isomerase</fullName>
    </submittedName>
</protein>